<evidence type="ECO:0000256" key="5">
    <source>
        <dbReference type="ARBA" id="ARBA00023136"/>
    </source>
</evidence>
<feature type="transmembrane region" description="Helical" evidence="6">
    <location>
        <begin position="131"/>
        <end position="151"/>
    </location>
</feature>
<evidence type="ECO:0000256" key="1">
    <source>
        <dbReference type="ARBA" id="ARBA00004141"/>
    </source>
</evidence>
<feature type="transmembrane region" description="Helical" evidence="6">
    <location>
        <begin position="246"/>
        <end position="272"/>
    </location>
</feature>
<feature type="transmembrane region" description="Helical" evidence="6">
    <location>
        <begin position="82"/>
        <end position="101"/>
    </location>
</feature>
<dbReference type="Pfam" id="PF00361">
    <property type="entry name" value="Proton_antipo_M"/>
    <property type="match status" value="1"/>
</dbReference>
<dbReference type="GO" id="GO:0008137">
    <property type="term" value="F:NADH dehydrogenase (ubiquinone) activity"/>
    <property type="evidence" value="ECO:0007669"/>
    <property type="project" value="InterPro"/>
</dbReference>
<keyword evidence="4 6" id="KW-1133">Transmembrane helix</keyword>
<name>A0A1V0N361_9ARCH</name>
<comment type="similarity">
    <text evidence="2">Belongs to the complex I subunit 4 family.</text>
</comment>
<dbReference type="PANTHER" id="PTHR43507:SF1">
    <property type="entry name" value="NADH-UBIQUINONE OXIDOREDUCTASE CHAIN 4"/>
    <property type="match status" value="1"/>
</dbReference>
<dbReference type="KEGG" id="fai:FAD_0628"/>
<protein>
    <submittedName>
        <fullName evidence="8">NADH dehydrogenase subunit M</fullName>
    </submittedName>
</protein>
<dbReference type="AlphaFoldDB" id="A0A1V0N361"/>
<evidence type="ECO:0000256" key="2">
    <source>
        <dbReference type="ARBA" id="ARBA00009025"/>
    </source>
</evidence>
<gene>
    <name evidence="8" type="ORF">FAD_0628</name>
</gene>
<feature type="transmembrane region" description="Helical" evidence="6">
    <location>
        <begin position="345"/>
        <end position="363"/>
    </location>
</feature>
<evidence type="ECO:0000313" key="8">
    <source>
        <dbReference type="EMBL" id="ARD84539.1"/>
    </source>
</evidence>
<keyword evidence="3 6" id="KW-0812">Transmembrane</keyword>
<dbReference type="GO" id="GO:0015990">
    <property type="term" value="P:electron transport coupled proton transport"/>
    <property type="evidence" value="ECO:0007669"/>
    <property type="project" value="TreeGrafter"/>
</dbReference>
<accession>A0A1V0N361</accession>
<dbReference type="GO" id="GO:0042773">
    <property type="term" value="P:ATP synthesis coupled electron transport"/>
    <property type="evidence" value="ECO:0007669"/>
    <property type="project" value="InterPro"/>
</dbReference>
<dbReference type="GO" id="GO:0016020">
    <property type="term" value="C:membrane"/>
    <property type="evidence" value="ECO:0007669"/>
    <property type="project" value="UniProtKB-SubCell"/>
</dbReference>
<feature type="transmembrane region" description="Helical" evidence="6">
    <location>
        <begin position="163"/>
        <end position="187"/>
    </location>
</feature>
<evidence type="ECO:0000256" key="3">
    <source>
        <dbReference type="ARBA" id="ARBA00022692"/>
    </source>
</evidence>
<dbReference type="GO" id="GO:0048039">
    <property type="term" value="F:ubiquinone binding"/>
    <property type="evidence" value="ECO:0007669"/>
    <property type="project" value="TreeGrafter"/>
</dbReference>
<dbReference type="GeneID" id="31676133"/>
<feature type="transmembrane region" description="Helical" evidence="6">
    <location>
        <begin position="278"/>
        <end position="300"/>
    </location>
</feature>
<dbReference type="GO" id="GO:0003954">
    <property type="term" value="F:NADH dehydrogenase activity"/>
    <property type="evidence" value="ECO:0007669"/>
    <property type="project" value="TreeGrafter"/>
</dbReference>
<dbReference type="NCBIfam" id="TIGR01972">
    <property type="entry name" value="NDH_I_M"/>
    <property type="match status" value="1"/>
</dbReference>
<feature type="domain" description="NADH:quinone oxidoreductase/Mrp antiporter transmembrane" evidence="7">
    <location>
        <begin position="129"/>
        <end position="430"/>
    </location>
</feature>
<dbReference type="STRING" id="74969.FAD_0628"/>
<feature type="transmembrane region" description="Helical" evidence="6">
    <location>
        <begin position="418"/>
        <end position="440"/>
    </location>
</feature>
<feature type="transmembrane region" description="Helical" evidence="6">
    <location>
        <begin position="27"/>
        <end position="45"/>
    </location>
</feature>
<comment type="subcellular location">
    <subcellularLocation>
        <location evidence="1">Membrane</location>
        <topology evidence="1">Multi-pass membrane protein</topology>
    </subcellularLocation>
</comment>
<sequence>MILLYFFILFFILTGLSFFAGKHSKSVSLVSLGILTVFFIIYSIFDFRNYTGGVISYYNVLLTSFSTSGITININFSLGLTGFSDLLVIIALLITMFSILMGSKSHGAYFYGLFMAAGFGLAGLFMVRNFLFFYIFWEVVLIPVFFIIGKYGTGNKEKSSLKFFIYTHIGSLFLLLSIFTLSTYYFLKTSIFTFQIGDLMNVAFIIGIPTYAFYFILFGFLLAFLIKLPTFPLHVWLPDAYYDAPYSGTIMLSGGLVAMGGYGLLGILYPIAGLFPKYLVYFIIFLGLISIIYFAFSALFQPDLKRMAAYGSAAEMSFITIAFGTALLSTGYVRTLDLAGGMYQIIAHTFVAALIFASLSLVYKRTGTSRIYELGGLNRELPILSSFLLVGMLASLGLPSLAGFIGEFSVTISAFQSIGLYTLFIVLGLIVIAAFLIWAAQRTIFGYFNERLGRLRDVNKQEFLILFFIMVCTIFLGVYPTLFFKILTAYASHLGGLI</sequence>
<feature type="transmembrane region" description="Helical" evidence="6">
    <location>
        <begin position="461"/>
        <end position="482"/>
    </location>
</feature>
<feature type="transmembrane region" description="Helical" evidence="6">
    <location>
        <begin position="383"/>
        <end position="406"/>
    </location>
</feature>
<dbReference type="PRINTS" id="PR01437">
    <property type="entry name" value="NUOXDRDTASE4"/>
</dbReference>
<evidence type="ECO:0000256" key="6">
    <source>
        <dbReference type="SAM" id="Phobius"/>
    </source>
</evidence>
<feature type="transmembrane region" description="Helical" evidence="6">
    <location>
        <begin position="312"/>
        <end position="333"/>
    </location>
</feature>
<reference evidence="8 9" key="1">
    <citation type="submission" date="2011-10" db="EMBL/GenBank/DDBJ databases">
        <title>Metabolic and evolutionary patterns in the extreme acidophile Ferroplasma acidiphilum.</title>
        <authorList>
            <person name="Golyshina O.V."/>
            <person name="Kozyavkin S.A."/>
            <person name="Tatusov R.L."/>
            <person name="Slesarev A.I."/>
            <person name="Golyshin P.N."/>
        </authorList>
    </citation>
    <scope>NUCLEOTIDE SEQUENCE [LARGE SCALE GENOMIC DNA]</scope>
    <source>
        <strain evidence="9">Y</strain>
    </source>
</reference>
<feature type="transmembrane region" description="Helical" evidence="6">
    <location>
        <begin position="199"/>
        <end position="225"/>
    </location>
</feature>
<dbReference type="InterPro" id="IPR010227">
    <property type="entry name" value="NADH_Q_OxRdtase_chainM/4"/>
</dbReference>
<feature type="transmembrane region" description="Helical" evidence="6">
    <location>
        <begin position="108"/>
        <end position="125"/>
    </location>
</feature>
<dbReference type="GeneID" id="16025835"/>
<evidence type="ECO:0000313" key="9">
    <source>
        <dbReference type="Proteomes" id="UP000192050"/>
    </source>
</evidence>
<keyword evidence="5 6" id="KW-0472">Membrane</keyword>
<dbReference type="RefSeq" id="WP_009887686.1">
    <property type="nucleotide sequence ID" value="NZ_CP015363.1"/>
</dbReference>
<dbReference type="InterPro" id="IPR003918">
    <property type="entry name" value="NADH_UbQ_OxRdtase"/>
</dbReference>
<keyword evidence="9" id="KW-1185">Reference proteome</keyword>
<dbReference type="Proteomes" id="UP000192050">
    <property type="component" value="Chromosome"/>
</dbReference>
<proteinExistence type="inferred from homology"/>
<evidence type="ECO:0000259" key="7">
    <source>
        <dbReference type="Pfam" id="PF00361"/>
    </source>
</evidence>
<dbReference type="OrthoDB" id="19089at2157"/>
<organism evidence="8 9">
    <name type="scientific">Ferroplasma acidiphilum</name>
    <dbReference type="NCBI Taxonomy" id="74969"/>
    <lineage>
        <taxon>Archaea</taxon>
        <taxon>Methanobacteriati</taxon>
        <taxon>Thermoplasmatota</taxon>
        <taxon>Thermoplasmata</taxon>
        <taxon>Thermoplasmatales</taxon>
        <taxon>Ferroplasmaceae</taxon>
        <taxon>Ferroplasma</taxon>
    </lineage>
</organism>
<dbReference type="PANTHER" id="PTHR43507">
    <property type="entry name" value="NADH-UBIQUINONE OXIDOREDUCTASE CHAIN 4"/>
    <property type="match status" value="1"/>
</dbReference>
<feature type="transmembrane region" description="Helical" evidence="6">
    <location>
        <begin position="57"/>
        <end position="76"/>
    </location>
</feature>
<evidence type="ECO:0000256" key="4">
    <source>
        <dbReference type="ARBA" id="ARBA00022989"/>
    </source>
</evidence>
<dbReference type="EMBL" id="CP015363">
    <property type="protein sequence ID" value="ARD84539.1"/>
    <property type="molecule type" value="Genomic_DNA"/>
</dbReference>
<dbReference type="InterPro" id="IPR001750">
    <property type="entry name" value="ND/Mrp_TM"/>
</dbReference>